<gene>
    <name evidence="1" type="ORF">MBUL_04301</name>
</gene>
<dbReference type="AlphaFoldDB" id="A0A679JP02"/>
<accession>A0A679JP02</accession>
<evidence type="ECO:0008006" key="2">
    <source>
        <dbReference type="Google" id="ProtNLM"/>
    </source>
</evidence>
<evidence type="ECO:0000313" key="1">
    <source>
        <dbReference type="EMBL" id="CAA2107716.1"/>
    </source>
</evidence>
<organism evidence="1">
    <name type="scientific">Methylobacterium bullatum</name>
    <dbReference type="NCBI Taxonomy" id="570505"/>
    <lineage>
        <taxon>Bacteria</taxon>
        <taxon>Pseudomonadati</taxon>
        <taxon>Pseudomonadota</taxon>
        <taxon>Alphaproteobacteria</taxon>
        <taxon>Hyphomicrobiales</taxon>
        <taxon>Methylobacteriaceae</taxon>
        <taxon>Methylobacterium</taxon>
    </lineage>
</organism>
<protein>
    <recommendedName>
        <fullName evidence="2">Glutathione S-transferase</fullName>
    </recommendedName>
</protein>
<proteinExistence type="predicted"/>
<dbReference type="EMBL" id="LR743504">
    <property type="protein sequence ID" value="CAA2107716.1"/>
    <property type="molecule type" value="Genomic_DNA"/>
</dbReference>
<name>A0A679JP02_9HYPH</name>
<reference evidence="1" key="1">
    <citation type="submission" date="2019-12" db="EMBL/GenBank/DDBJ databases">
        <authorList>
            <person name="Cremers G."/>
        </authorList>
    </citation>
    <scope>NUCLEOTIDE SEQUENCE</scope>
    <source>
        <strain evidence="1">Mbul1</strain>
    </source>
</reference>
<sequence length="76" mass="8125">MSLALSQAHEPLRIEDAVNDVCPWSGKPIAADSLTLYNGSVVGFCNPDCRDKFAAAINAFEAALQVRRVSSAGLFQ</sequence>